<keyword evidence="2" id="KW-1185">Reference proteome</keyword>
<reference evidence="1" key="1">
    <citation type="journal article" date="2022" name="Int. J. Mol. Sci.">
        <title>Draft Genome of Tanacetum Coccineum: Genomic Comparison of Closely Related Tanacetum-Family Plants.</title>
        <authorList>
            <person name="Yamashiro T."/>
            <person name="Shiraishi A."/>
            <person name="Nakayama K."/>
            <person name="Satake H."/>
        </authorList>
    </citation>
    <scope>NUCLEOTIDE SEQUENCE</scope>
</reference>
<dbReference type="Proteomes" id="UP001151760">
    <property type="component" value="Unassembled WGS sequence"/>
</dbReference>
<sequence>MVNMVNMRLFACRCAEGYVVLDNRITEEHTVNFTKMSKSKVVDFFLLGKRHGLRDLMISPGAPGYSAGHSKPPSYSSVLQRLQSILSGPSTPTIFFQDLQEL</sequence>
<evidence type="ECO:0000313" key="1">
    <source>
        <dbReference type="EMBL" id="GJS65820.1"/>
    </source>
</evidence>
<dbReference type="EMBL" id="BQNB010009605">
    <property type="protein sequence ID" value="GJS65820.1"/>
    <property type="molecule type" value="Genomic_DNA"/>
</dbReference>
<comment type="caution">
    <text evidence="1">The sequence shown here is derived from an EMBL/GenBank/DDBJ whole genome shotgun (WGS) entry which is preliminary data.</text>
</comment>
<proteinExistence type="predicted"/>
<evidence type="ECO:0000313" key="2">
    <source>
        <dbReference type="Proteomes" id="UP001151760"/>
    </source>
</evidence>
<reference evidence="1" key="2">
    <citation type="submission" date="2022-01" db="EMBL/GenBank/DDBJ databases">
        <authorList>
            <person name="Yamashiro T."/>
            <person name="Shiraishi A."/>
            <person name="Satake H."/>
            <person name="Nakayama K."/>
        </authorList>
    </citation>
    <scope>NUCLEOTIDE SEQUENCE</scope>
</reference>
<name>A0ABQ4XKD1_9ASTR</name>
<protein>
    <submittedName>
        <fullName evidence="1">Uncharacterized protein</fullName>
    </submittedName>
</protein>
<organism evidence="1 2">
    <name type="scientific">Tanacetum coccineum</name>
    <dbReference type="NCBI Taxonomy" id="301880"/>
    <lineage>
        <taxon>Eukaryota</taxon>
        <taxon>Viridiplantae</taxon>
        <taxon>Streptophyta</taxon>
        <taxon>Embryophyta</taxon>
        <taxon>Tracheophyta</taxon>
        <taxon>Spermatophyta</taxon>
        <taxon>Magnoliopsida</taxon>
        <taxon>eudicotyledons</taxon>
        <taxon>Gunneridae</taxon>
        <taxon>Pentapetalae</taxon>
        <taxon>asterids</taxon>
        <taxon>campanulids</taxon>
        <taxon>Asterales</taxon>
        <taxon>Asteraceae</taxon>
        <taxon>Asteroideae</taxon>
        <taxon>Anthemideae</taxon>
        <taxon>Anthemidinae</taxon>
        <taxon>Tanacetum</taxon>
    </lineage>
</organism>
<gene>
    <name evidence="1" type="ORF">Tco_0680384</name>
</gene>
<accession>A0ABQ4XKD1</accession>